<dbReference type="Pfam" id="PF14322">
    <property type="entry name" value="SusD-like_3"/>
    <property type="match status" value="1"/>
</dbReference>
<dbReference type="InterPro" id="IPR011990">
    <property type="entry name" value="TPR-like_helical_dom_sf"/>
</dbReference>
<dbReference type="Proteomes" id="UP000199421">
    <property type="component" value="Unassembled WGS sequence"/>
</dbReference>
<evidence type="ECO:0000256" key="6">
    <source>
        <dbReference type="SAM" id="SignalP"/>
    </source>
</evidence>
<dbReference type="GO" id="GO:0009279">
    <property type="term" value="C:cell outer membrane"/>
    <property type="evidence" value="ECO:0007669"/>
    <property type="project" value="UniProtKB-SubCell"/>
</dbReference>
<evidence type="ECO:0000256" key="2">
    <source>
        <dbReference type="ARBA" id="ARBA00006275"/>
    </source>
</evidence>
<evidence type="ECO:0000256" key="4">
    <source>
        <dbReference type="ARBA" id="ARBA00023136"/>
    </source>
</evidence>
<dbReference type="CDD" id="cd08977">
    <property type="entry name" value="SusD"/>
    <property type="match status" value="1"/>
</dbReference>
<keyword evidence="4" id="KW-0472">Membrane</keyword>
<dbReference type="Gene3D" id="1.25.40.390">
    <property type="match status" value="1"/>
</dbReference>
<evidence type="ECO:0000259" key="7">
    <source>
        <dbReference type="Pfam" id="PF07980"/>
    </source>
</evidence>
<feature type="domain" description="RagB/SusD" evidence="7">
    <location>
        <begin position="358"/>
        <end position="504"/>
    </location>
</feature>
<gene>
    <name evidence="9" type="ORF">SAMN05661044_02688</name>
</gene>
<dbReference type="STRING" id="407022.SAMN05661044_02688"/>
<comment type="similarity">
    <text evidence="2">Belongs to the SusD family.</text>
</comment>
<feature type="domain" description="SusD-like N-terminal" evidence="8">
    <location>
        <begin position="41"/>
        <end position="230"/>
    </location>
</feature>
<name>A0A1H7QQI4_OLID1</name>
<evidence type="ECO:0000256" key="5">
    <source>
        <dbReference type="ARBA" id="ARBA00023237"/>
    </source>
</evidence>
<organism evidence="9 10">
    <name type="scientific">Olivibacter domesticus</name>
    <name type="common">Pseudosphingobacterium domesticum</name>
    <dbReference type="NCBI Taxonomy" id="407022"/>
    <lineage>
        <taxon>Bacteria</taxon>
        <taxon>Pseudomonadati</taxon>
        <taxon>Bacteroidota</taxon>
        <taxon>Sphingobacteriia</taxon>
        <taxon>Sphingobacteriales</taxon>
        <taxon>Sphingobacteriaceae</taxon>
        <taxon>Olivibacter</taxon>
    </lineage>
</organism>
<feature type="signal peptide" evidence="6">
    <location>
        <begin position="1"/>
        <end position="19"/>
    </location>
</feature>
<dbReference type="InterPro" id="IPR033985">
    <property type="entry name" value="SusD-like_N"/>
</dbReference>
<dbReference type="InterPro" id="IPR012944">
    <property type="entry name" value="SusD_RagB_dom"/>
</dbReference>
<evidence type="ECO:0000313" key="10">
    <source>
        <dbReference type="Proteomes" id="UP000199421"/>
    </source>
</evidence>
<keyword evidence="3 6" id="KW-0732">Signal</keyword>
<dbReference type="RefSeq" id="WP_238383758.1">
    <property type="nucleotide sequence ID" value="NZ_FOAF01000002.1"/>
</dbReference>
<dbReference type="EMBL" id="FOAF01000002">
    <property type="protein sequence ID" value="SEL50261.1"/>
    <property type="molecule type" value="Genomic_DNA"/>
</dbReference>
<evidence type="ECO:0000313" key="9">
    <source>
        <dbReference type="EMBL" id="SEL50261.1"/>
    </source>
</evidence>
<keyword evidence="10" id="KW-1185">Reference proteome</keyword>
<feature type="chain" id="PRO_5011771833" evidence="6">
    <location>
        <begin position="20"/>
        <end position="509"/>
    </location>
</feature>
<evidence type="ECO:0000259" key="8">
    <source>
        <dbReference type="Pfam" id="PF14322"/>
    </source>
</evidence>
<sequence>MKRISALVCITLISLGFHACKDFLNVVPKDKLTGNNFFQSKDDVEANITKMYSDFFEKINESHVIGAIGEYRSGEVFRSPEKEGDNARLIVEVLGQNNLLYAIDGGAPWGWYNLVKITNWTQYYRVIQAANILIDKLEEGIPTLEESDTRRYLGEATFIRCFTYFWMVRLYGDVVYYTTAYQADPLPRMPMVEVLNNCIADMKSKMEGMPWTNSDPAQRGARASRGSAAALVMHMNMWNAGFDKNNRNKYYEETAAFGDQLIKSGAYQLLPMTVEGWSQVVKGRSPESLFEFFRSINYDDNNEALAPFGDHFLRWPYKFPRYNNNNSMAYFNSFYMNTLYPADVADLRKTIWYEDMLSNSGRFLILKYAYNTYASGNEDRNPDNTFLIFRYADAILLRAEALAELDQDAAAIEALNMIRDRAEAPVYDGGGGAPLKTFIFLERARELLGEGHRYFDLVRTGRIMNAQFTRRPMTLDQYTRRAWTWPIDQSARNNNPLMSLNEFWTNGGI</sequence>
<evidence type="ECO:0000256" key="1">
    <source>
        <dbReference type="ARBA" id="ARBA00004442"/>
    </source>
</evidence>
<evidence type="ECO:0000256" key="3">
    <source>
        <dbReference type="ARBA" id="ARBA00022729"/>
    </source>
</evidence>
<protein>
    <submittedName>
        <fullName evidence="9">Starch-binding associating with outer membrane</fullName>
    </submittedName>
</protein>
<dbReference type="Pfam" id="PF07980">
    <property type="entry name" value="SusD_RagB"/>
    <property type="match status" value="1"/>
</dbReference>
<proteinExistence type="inferred from homology"/>
<dbReference type="AlphaFoldDB" id="A0A1H7QQI4"/>
<reference evidence="10" key="1">
    <citation type="submission" date="2016-10" db="EMBL/GenBank/DDBJ databases">
        <authorList>
            <person name="Varghese N."/>
            <person name="Submissions S."/>
        </authorList>
    </citation>
    <scope>NUCLEOTIDE SEQUENCE [LARGE SCALE GENOMIC DNA]</scope>
    <source>
        <strain evidence="10">DSM 18733</strain>
    </source>
</reference>
<accession>A0A1H7QQI4</accession>
<dbReference type="SUPFAM" id="SSF48452">
    <property type="entry name" value="TPR-like"/>
    <property type="match status" value="1"/>
</dbReference>
<comment type="subcellular location">
    <subcellularLocation>
        <location evidence="1">Cell outer membrane</location>
    </subcellularLocation>
</comment>
<keyword evidence="5" id="KW-0998">Cell outer membrane</keyword>